<dbReference type="InterPro" id="IPR017938">
    <property type="entry name" value="Riboflavin_synthase-like_b-brl"/>
</dbReference>
<dbReference type="GO" id="GO:0004746">
    <property type="term" value="F:riboflavin synthase activity"/>
    <property type="evidence" value="ECO:0007669"/>
    <property type="project" value="UniProtKB-UniRule"/>
</dbReference>
<accession>A0A7X2XW93</accession>
<evidence type="ECO:0000256" key="6">
    <source>
        <dbReference type="ARBA" id="ARBA00022619"/>
    </source>
</evidence>
<keyword evidence="13" id="KW-1185">Reference proteome</keyword>
<dbReference type="Gene3D" id="2.40.30.20">
    <property type="match status" value="2"/>
</dbReference>
<feature type="domain" description="Lumazine-binding" evidence="11">
    <location>
        <begin position="98"/>
        <end position="194"/>
    </location>
</feature>
<dbReference type="Pfam" id="PF00677">
    <property type="entry name" value="Lum_binding"/>
    <property type="match status" value="2"/>
</dbReference>
<evidence type="ECO:0000256" key="5">
    <source>
        <dbReference type="ARBA" id="ARBA00013950"/>
    </source>
</evidence>
<evidence type="ECO:0000256" key="3">
    <source>
        <dbReference type="ARBA" id="ARBA00004887"/>
    </source>
</evidence>
<dbReference type="EC" id="2.5.1.9" evidence="4 9"/>
<dbReference type="EMBL" id="WNJO01000010">
    <property type="protein sequence ID" value="MTV82779.1"/>
    <property type="molecule type" value="Genomic_DNA"/>
</dbReference>
<evidence type="ECO:0000256" key="10">
    <source>
        <dbReference type="PROSITE-ProRule" id="PRU00524"/>
    </source>
</evidence>
<comment type="caution">
    <text evidence="12">The sequence shown here is derived from an EMBL/GenBank/DDBJ whole genome shotgun (WGS) entry which is preliminary data.</text>
</comment>
<dbReference type="PIRSF" id="PIRSF000498">
    <property type="entry name" value="Riboflavin_syn_A"/>
    <property type="match status" value="1"/>
</dbReference>
<evidence type="ECO:0000256" key="2">
    <source>
        <dbReference type="ARBA" id="ARBA00002803"/>
    </source>
</evidence>
<dbReference type="Proteomes" id="UP000466388">
    <property type="component" value="Unassembled WGS sequence"/>
</dbReference>
<dbReference type="SUPFAM" id="SSF63380">
    <property type="entry name" value="Riboflavin synthase domain-like"/>
    <property type="match status" value="2"/>
</dbReference>
<evidence type="ECO:0000259" key="11">
    <source>
        <dbReference type="PROSITE" id="PS51177"/>
    </source>
</evidence>
<comment type="catalytic activity">
    <reaction evidence="1">
        <text>2 6,7-dimethyl-8-(1-D-ribityl)lumazine + H(+) = 5-amino-6-(D-ribitylamino)uracil + riboflavin</text>
        <dbReference type="Rhea" id="RHEA:20772"/>
        <dbReference type="ChEBI" id="CHEBI:15378"/>
        <dbReference type="ChEBI" id="CHEBI:15934"/>
        <dbReference type="ChEBI" id="CHEBI:57986"/>
        <dbReference type="ChEBI" id="CHEBI:58201"/>
        <dbReference type="EC" id="2.5.1.9"/>
    </reaction>
</comment>
<dbReference type="PANTHER" id="PTHR21098">
    <property type="entry name" value="RIBOFLAVIN SYNTHASE ALPHA CHAIN"/>
    <property type="match status" value="1"/>
</dbReference>
<evidence type="ECO:0000256" key="9">
    <source>
        <dbReference type="NCBIfam" id="TIGR00187"/>
    </source>
</evidence>
<evidence type="ECO:0000256" key="4">
    <source>
        <dbReference type="ARBA" id="ARBA00012827"/>
    </source>
</evidence>
<feature type="domain" description="Lumazine-binding" evidence="11">
    <location>
        <begin position="1"/>
        <end position="97"/>
    </location>
</feature>
<dbReference type="NCBIfam" id="NF006767">
    <property type="entry name" value="PRK09289.1"/>
    <property type="match status" value="1"/>
</dbReference>
<dbReference type="InterPro" id="IPR001783">
    <property type="entry name" value="Lumazine-bd"/>
</dbReference>
<dbReference type="PANTHER" id="PTHR21098:SF0">
    <property type="entry name" value="RIBOFLAVIN SYNTHASE"/>
    <property type="match status" value="1"/>
</dbReference>
<protein>
    <recommendedName>
        <fullName evidence="5 9">Riboflavin synthase</fullName>
        <ecNumber evidence="4 9">2.5.1.9</ecNumber>
    </recommendedName>
</protein>
<evidence type="ECO:0000256" key="1">
    <source>
        <dbReference type="ARBA" id="ARBA00000968"/>
    </source>
</evidence>
<evidence type="ECO:0000313" key="12">
    <source>
        <dbReference type="EMBL" id="MTV82779.1"/>
    </source>
</evidence>
<dbReference type="RefSeq" id="WP_155432046.1">
    <property type="nucleotide sequence ID" value="NZ_WNJO01000010.1"/>
</dbReference>
<proteinExistence type="predicted"/>
<dbReference type="AlphaFoldDB" id="A0A7X2XW93"/>
<feature type="repeat" description="Lumazine-binding" evidence="10">
    <location>
        <begin position="98"/>
        <end position="194"/>
    </location>
</feature>
<keyword evidence="8" id="KW-0677">Repeat</keyword>
<reference evidence="12 13" key="1">
    <citation type="submission" date="2019-11" db="EMBL/GenBank/DDBJ databases">
        <title>Lactobacillus sp. nov. CRM56-3, isolated from fermented tea leaves.</title>
        <authorList>
            <person name="Phuengjayaem S."/>
            <person name="Tanasupawat S."/>
        </authorList>
    </citation>
    <scope>NUCLEOTIDE SEQUENCE [LARGE SCALE GENOMIC DNA]</scope>
    <source>
        <strain evidence="12 13">CRM56-3</strain>
    </source>
</reference>
<comment type="function">
    <text evidence="2">Catalyzes the dismutation of two molecules of 6,7-dimethyl-8-ribityllumazine, resulting in the formation of riboflavin and 5-amino-6-(D-ribitylamino)uracil.</text>
</comment>
<dbReference type="NCBIfam" id="NF009566">
    <property type="entry name" value="PRK13020.1"/>
    <property type="match status" value="1"/>
</dbReference>
<dbReference type="NCBIfam" id="TIGR00187">
    <property type="entry name" value="ribE"/>
    <property type="match status" value="1"/>
</dbReference>
<keyword evidence="7 12" id="KW-0808">Transferase</keyword>
<name>A0A7X2XW93_9LACO</name>
<dbReference type="InterPro" id="IPR023366">
    <property type="entry name" value="ATP_synth_asu-like_sf"/>
</dbReference>
<evidence type="ECO:0000313" key="13">
    <source>
        <dbReference type="Proteomes" id="UP000466388"/>
    </source>
</evidence>
<evidence type="ECO:0000256" key="8">
    <source>
        <dbReference type="ARBA" id="ARBA00022737"/>
    </source>
</evidence>
<dbReference type="CDD" id="cd00402">
    <property type="entry name" value="Riboflavin_synthase_like"/>
    <property type="match status" value="1"/>
</dbReference>
<evidence type="ECO:0000256" key="7">
    <source>
        <dbReference type="ARBA" id="ARBA00022679"/>
    </source>
</evidence>
<comment type="pathway">
    <text evidence="3">Cofactor biosynthesis; riboflavin biosynthesis; riboflavin from 2-hydroxy-3-oxobutyl phosphate and 5-amino-6-(D-ribitylamino)uracil: step 2/2.</text>
</comment>
<dbReference type="PROSITE" id="PS51177">
    <property type="entry name" value="LUMAZINE_BIND"/>
    <property type="match status" value="2"/>
</dbReference>
<dbReference type="GO" id="GO:0009231">
    <property type="term" value="P:riboflavin biosynthetic process"/>
    <property type="evidence" value="ECO:0007669"/>
    <property type="project" value="UniProtKB-KW"/>
</dbReference>
<sequence>MFTGIIKGIGRVIQIKQHDESAHLTVEAPLFTEIQPQLGDSIAFNGICLTATSVTGSQIGVDVMPETSRRTALQGLRVNDRLNLEPALPATARLDGHFVLGHVDTTAKLIRQVQDQDSRTLTFEIDPEYDDYIVEKGSVAIDGVSLTVTQKGAQQFSVSLIPYTLAETTLGDRQIGDLVNIETDVIGKYIVAMQRKEAVQ</sequence>
<keyword evidence="6" id="KW-0686">Riboflavin biosynthesis</keyword>
<feature type="repeat" description="Lumazine-binding" evidence="10">
    <location>
        <begin position="1"/>
        <end position="97"/>
    </location>
</feature>
<gene>
    <name evidence="12" type="ORF">GM612_08990</name>
</gene>
<dbReference type="InterPro" id="IPR026017">
    <property type="entry name" value="Lumazine-bd_dom"/>
</dbReference>
<organism evidence="12 13">
    <name type="scientific">Secundilactobacillus folii</name>
    <dbReference type="NCBI Taxonomy" id="2678357"/>
    <lineage>
        <taxon>Bacteria</taxon>
        <taxon>Bacillati</taxon>
        <taxon>Bacillota</taxon>
        <taxon>Bacilli</taxon>
        <taxon>Lactobacillales</taxon>
        <taxon>Lactobacillaceae</taxon>
        <taxon>Secundilactobacillus</taxon>
    </lineage>
</organism>
<dbReference type="FunFam" id="2.40.30.20:FF:000004">
    <property type="entry name" value="Riboflavin synthase, alpha subunit"/>
    <property type="match status" value="1"/>
</dbReference>